<evidence type="ECO:0000313" key="8">
    <source>
        <dbReference type="Proteomes" id="UP000315439"/>
    </source>
</evidence>
<dbReference type="GO" id="GO:0016020">
    <property type="term" value="C:membrane"/>
    <property type="evidence" value="ECO:0007669"/>
    <property type="project" value="InterPro"/>
</dbReference>
<dbReference type="SMART" id="SM00237">
    <property type="entry name" value="Calx_beta"/>
    <property type="match status" value="5"/>
</dbReference>
<evidence type="ECO:0000259" key="6">
    <source>
        <dbReference type="SMART" id="SM00237"/>
    </source>
</evidence>
<dbReference type="OrthoDB" id="6089850at2"/>
<dbReference type="GO" id="GO:0005509">
    <property type="term" value="F:calcium ion binding"/>
    <property type="evidence" value="ECO:0007669"/>
    <property type="project" value="InterPro"/>
</dbReference>
<feature type="domain" description="Calx-beta" evidence="6">
    <location>
        <begin position="880"/>
        <end position="982"/>
    </location>
</feature>
<dbReference type="PANTHER" id="PTHR11878">
    <property type="entry name" value="SODIUM/CALCIUM EXCHANGER"/>
    <property type="match status" value="1"/>
</dbReference>
<dbReference type="SUPFAM" id="SSF103647">
    <property type="entry name" value="TSP type-3 repeat"/>
    <property type="match status" value="1"/>
</dbReference>
<dbReference type="InterPro" id="IPR028974">
    <property type="entry name" value="TSP_type-3_rpt"/>
</dbReference>
<feature type="domain" description="Calx-beta" evidence="6">
    <location>
        <begin position="1226"/>
        <end position="1328"/>
    </location>
</feature>
<feature type="compositionally biased region" description="Acidic residues" evidence="5">
    <location>
        <begin position="728"/>
        <end position="763"/>
    </location>
</feature>
<dbReference type="SUPFAM" id="SSF141072">
    <property type="entry name" value="CalX-like"/>
    <property type="match status" value="5"/>
</dbReference>
<dbReference type="Pfam" id="PF03160">
    <property type="entry name" value="Calx-beta"/>
    <property type="match status" value="5"/>
</dbReference>
<dbReference type="GO" id="GO:0098703">
    <property type="term" value="P:calcium ion import across plasma membrane"/>
    <property type="evidence" value="ECO:0007669"/>
    <property type="project" value="TreeGrafter"/>
</dbReference>
<evidence type="ECO:0000256" key="2">
    <source>
        <dbReference type="ARBA" id="ARBA00022737"/>
    </source>
</evidence>
<protein>
    <recommendedName>
        <fullName evidence="6">Calx-beta domain-containing protein</fullName>
    </recommendedName>
</protein>
<feature type="compositionally biased region" description="Acidic residues" evidence="5">
    <location>
        <begin position="692"/>
        <end position="720"/>
    </location>
</feature>
<dbReference type="RefSeq" id="WP_142891583.1">
    <property type="nucleotide sequence ID" value="NZ_ML660160.1"/>
</dbReference>
<dbReference type="Gene3D" id="2.60.40.2030">
    <property type="match status" value="5"/>
</dbReference>
<reference evidence="7 8" key="1">
    <citation type="submission" date="2019-07" db="EMBL/GenBank/DDBJ databases">
        <title>Draft genome for Aliikangiella sp. M105.</title>
        <authorList>
            <person name="Wang G."/>
        </authorList>
    </citation>
    <scope>NUCLEOTIDE SEQUENCE [LARGE SCALE GENOMIC DNA]</scope>
    <source>
        <strain evidence="7 8">M105</strain>
    </source>
</reference>
<proteinExistence type="predicted"/>
<evidence type="ECO:0000256" key="4">
    <source>
        <dbReference type="ARBA" id="ARBA00023065"/>
    </source>
</evidence>
<name>A0A545UJ80_9GAMM</name>
<dbReference type="Gene3D" id="4.10.1080.10">
    <property type="entry name" value="TSP type-3 repeat"/>
    <property type="match status" value="1"/>
</dbReference>
<evidence type="ECO:0000256" key="3">
    <source>
        <dbReference type="ARBA" id="ARBA00022837"/>
    </source>
</evidence>
<accession>A0A545UJ80</accession>
<dbReference type="PANTHER" id="PTHR11878:SF65">
    <property type="entry name" value="NA_CA-EXCHANGE PROTEIN, ISOFORM G"/>
    <property type="match status" value="1"/>
</dbReference>
<sequence>MMKLIQEGSFTTKANRQKLSAPTHVLFLFLALTSSIVKAGTITVENGGVVQGSGTIVSDVIVNSGGSLNPGQSPGCLAMNNLDYSGGGTLTAEIGGDTACTGYDQLRVTGTVALGAILDLSAYNSFVPVAGDSYQIIDNDGADSVTGIFTGLEEGDVLTLSGKNLSISYTGGDGNDVVLTALSDQTITFPAPADQTYDVGSINVAATATSGLSVSFSSNSLSICSVSGSTVSILNVGTCSITASQSGNASYNAAVNVTQTFTVNKADQTISFGALANKTYGDADFALGASSNSGLTVSFSSTTSSVCSVSGTTLSIVGAGSCSITASQEGDSNYNAATDVTQSFTINKANQSINFASLVDKTFGDAAFGISASSDSGLAVSFVSTTTSVCSVSGSIVSIVSAGDCSITASQSGDSNYNAATNMVQSFTVNKAEQSISFTTLADKTYGDADFSISASSSSGLAVAFASTTNEVCTVTGSTVSILAAGSCSISANQAGNTNYNAAAEVAQTFVVNKADQSISFTALVDKTFGDASFAISASSDSGLAVSFVSTTTSVCTLSGSTVSIVAAGSCSITASQAGNTNYNAATNVAQSFTVNQASQSISFAAIAGREFSEGGFDLVASADSGLAVSFASSTPSVCTVSGSRVSLVYIGECTISASQAGDGNYLAATDVVRSFNVAGDDTDGDGIPNDVDTDDDNDGVEDSEDAFPLDSTESVDTDGDGIGNNADTDDDNDGVLDEEDTFPLDETEWQDSDGDGIGDNSDDTPYPYSGDINFEFTDYVVAENGTSVEVKVTRTNGDYEELSVDYALQDGTNPDSSATATNDYEFAAGTLTFADGEVEQSVRINIVDDSTYEGDESFTISLSNLHSVGDSTIGSVAIATITIQEDDAVPPAGEIGFEFDTELVNENDGSFAIKVVRTGGSYGEVSVVLATQDDSAVAISDYTALSQTLTFADGETEKDVTINLVDDEVYESDESFRVTLSNVTGGATLGTSSTTVTILDDEPLPPSGVLGMENASYQVNENDVSFEVTIVRSGGSFGEVSADIVSRNDSAIAGEDYQGVNQPLTFADGEVTKTITVNLMDDSTYEGDETFSLQLANAVGTELNNQMLSTVTIIEDDAVPPAGVIQFSGAAYAMSEAGGDLTVTVTRTNGSFGEVTVDLAVTGGTAIHGVDYRIADSQLTFFDGDVSKTVSILVLDDSDYEGEENFVLELTHLTGDASLGSVNQTTITIEENDPVPASGNIQLSGNAFSISESFSELTVTVIRTNGNYGDISVDYQFIDSTAINGEDFNATNGTLYFADGETSQTLVIDIVDDSRDENNESFSIELSNPVNTTIAGEAGATVTINDNDEAVEEEQGQNSSSGGGAIYWLLLACLLLINRRRA</sequence>
<organism evidence="7 8">
    <name type="scientific">Aliikangiella coralliicola</name>
    <dbReference type="NCBI Taxonomy" id="2592383"/>
    <lineage>
        <taxon>Bacteria</taxon>
        <taxon>Pseudomonadati</taxon>
        <taxon>Pseudomonadota</taxon>
        <taxon>Gammaproteobacteria</taxon>
        <taxon>Oceanospirillales</taxon>
        <taxon>Pleioneaceae</taxon>
        <taxon>Aliikangiella</taxon>
    </lineage>
</organism>
<keyword evidence="4" id="KW-0813">Transport</keyword>
<evidence type="ECO:0000313" key="7">
    <source>
        <dbReference type="EMBL" id="TQV89519.1"/>
    </source>
</evidence>
<keyword evidence="2" id="KW-0677">Repeat</keyword>
<dbReference type="EMBL" id="VIKS01000001">
    <property type="protein sequence ID" value="TQV89519.1"/>
    <property type="molecule type" value="Genomic_DNA"/>
</dbReference>
<keyword evidence="1" id="KW-0732">Signal</keyword>
<gene>
    <name evidence="7" type="ORF">FLL46_01150</name>
</gene>
<feature type="domain" description="Calx-beta" evidence="6">
    <location>
        <begin position="1110"/>
        <end position="1212"/>
    </location>
</feature>
<dbReference type="Proteomes" id="UP000315439">
    <property type="component" value="Unassembled WGS sequence"/>
</dbReference>
<dbReference type="GO" id="GO:0007154">
    <property type="term" value="P:cell communication"/>
    <property type="evidence" value="ECO:0007669"/>
    <property type="project" value="InterPro"/>
</dbReference>
<feature type="domain" description="Calx-beta" evidence="6">
    <location>
        <begin position="995"/>
        <end position="1097"/>
    </location>
</feature>
<feature type="domain" description="Calx-beta" evidence="6">
    <location>
        <begin position="756"/>
        <end position="864"/>
    </location>
</feature>
<dbReference type="InterPro" id="IPR038081">
    <property type="entry name" value="CalX-like_sf"/>
</dbReference>
<keyword evidence="8" id="KW-1185">Reference proteome</keyword>
<dbReference type="InterPro" id="IPR003644">
    <property type="entry name" value="Calx_beta"/>
</dbReference>
<keyword evidence="3" id="KW-0106">Calcium</keyword>
<evidence type="ECO:0000256" key="5">
    <source>
        <dbReference type="SAM" id="MobiDB-lite"/>
    </source>
</evidence>
<dbReference type="InterPro" id="IPR051171">
    <property type="entry name" value="CaCA"/>
</dbReference>
<feature type="region of interest" description="Disordered" evidence="5">
    <location>
        <begin position="679"/>
        <end position="767"/>
    </location>
</feature>
<comment type="caution">
    <text evidence="7">The sequence shown here is derived from an EMBL/GenBank/DDBJ whole genome shotgun (WGS) entry which is preliminary data.</text>
</comment>
<dbReference type="GO" id="GO:0005432">
    <property type="term" value="F:calcium:sodium antiporter activity"/>
    <property type="evidence" value="ECO:0007669"/>
    <property type="project" value="TreeGrafter"/>
</dbReference>
<evidence type="ECO:0000256" key="1">
    <source>
        <dbReference type="ARBA" id="ARBA00022729"/>
    </source>
</evidence>
<keyword evidence="4" id="KW-0406">Ion transport</keyword>